<proteinExistence type="predicted"/>
<reference evidence="1 2" key="1">
    <citation type="submission" date="2021-09" db="EMBL/GenBank/DDBJ databases">
        <title>Genomic insights and catalytic innovation underlie evolution of tropane alkaloids biosynthesis.</title>
        <authorList>
            <person name="Wang Y.-J."/>
            <person name="Tian T."/>
            <person name="Huang J.-P."/>
            <person name="Huang S.-X."/>
        </authorList>
    </citation>
    <scope>NUCLEOTIDE SEQUENCE [LARGE SCALE GENOMIC DNA]</scope>
    <source>
        <strain evidence="1">KIB-2018</strain>
        <tissue evidence="1">Leaf</tissue>
    </source>
</reference>
<evidence type="ECO:0000313" key="2">
    <source>
        <dbReference type="Proteomes" id="UP001159364"/>
    </source>
</evidence>
<dbReference type="EMBL" id="JAIWQS010000012">
    <property type="protein sequence ID" value="KAJ8749257.1"/>
    <property type="molecule type" value="Genomic_DNA"/>
</dbReference>
<comment type="caution">
    <text evidence="1">The sequence shown here is derived from an EMBL/GenBank/DDBJ whole genome shotgun (WGS) entry which is preliminary data.</text>
</comment>
<protein>
    <submittedName>
        <fullName evidence="1">Uncharacterized protein</fullName>
    </submittedName>
</protein>
<dbReference type="PANTHER" id="PTHR37174">
    <property type="entry name" value="FORKHEAD-ASSOCIATED DOMAIN PROTEIN"/>
    <property type="match status" value="1"/>
</dbReference>
<keyword evidence="2" id="KW-1185">Reference proteome</keyword>
<dbReference type="Proteomes" id="UP001159364">
    <property type="component" value="Linkage Group LG12"/>
</dbReference>
<gene>
    <name evidence="1" type="ORF">K2173_018736</name>
</gene>
<dbReference type="PANTHER" id="PTHR37174:SF2">
    <property type="entry name" value="FORKHEAD-ASSOCIATED DOMAIN PROTEIN"/>
    <property type="match status" value="1"/>
</dbReference>
<sequence>MILQSGSGVVGACGRLMRASPIILCLPSNTKTSTDQLRLQLDQLHAEAETTREQANSGRLRLMRLSEAAEKLKGQAAISVNSGKETEARDLLFQKKKVMQAMERSKSRIALLDELSMKLNEAISMKESQLIGNVASDLEVDGESTTGPIRIISPKQGVKEDIHEEEDLSSFKGQEINISADGEASPPCNQEVKPITRGTYGEDSIVKGLNGISSYEDFLEHLDLQLSRIEAELVTILNVSSLVLSDNEKHINFNIQQTIELLESIRGIRLRVASFTERKEKII</sequence>
<name>A0AAV8SAL7_9ROSI</name>
<evidence type="ECO:0000313" key="1">
    <source>
        <dbReference type="EMBL" id="KAJ8749257.1"/>
    </source>
</evidence>
<dbReference type="AlphaFoldDB" id="A0AAV8SAL7"/>
<accession>A0AAV8SAL7</accession>
<organism evidence="1 2">
    <name type="scientific">Erythroxylum novogranatense</name>
    <dbReference type="NCBI Taxonomy" id="1862640"/>
    <lineage>
        <taxon>Eukaryota</taxon>
        <taxon>Viridiplantae</taxon>
        <taxon>Streptophyta</taxon>
        <taxon>Embryophyta</taxon>
        <taxon>Tracheophyta</taxon>
        <taxon>Spermatophyta</taxon>
        <taxon>Magnoliopsida</taxon>
        <taxon>eudicotyledons</taxon>
        <taxon>Gunneridae</taxon>
        <taxon>Pentapetalae</taxon>
        <taxon>rosids</taxon>
        <taxon>fabids</taxon>
        <taxon>Malpighiales</taxon>
        <taxon>Erythroxylaceae</taxon>
        <taxon>Erythroxylum</taxon>
    </lineage>
</organism>